<proteinExistence type="predicted"/>
<feature type="non-terminal residue" evidence="7">
    <location>
        <position position="1"/>
    </location>
</feature>
<dbReference type="Proteomes" id="UP000654075">
    <property type="component" value="Unassembled WGS sequence"/>
</dbReference>
<evidence type="ECO:0000256" key="2">
    <source>
        <dbReference type="ARBA" id="ARBA00022692"/>
    </source>
</evidence>
<feature type="transmembrane region" description="Helical" evidence="6">
    <location>
        <begin position="60"/>
        <end position="83"/>
    </location>
</feature>
<dbReference type="GO" id="GO:0012505">
    <property type="term" value="C:endomembrane system"/>
    <property type="evidence" value="ECO:0007669"/>
    <property type="project" value="UniProtKB-SubCell"/>
</dbReference>
<accession>A0A813DND4</accession>
<keyword evidence="2 6" id="KW-0812">Transmembrane</keyword>
<keyword evidence="8" id="KW-1185">Reference proteome</keyword>
<organism evidence="7 8">
    <name type="scientific">Polarella glacialis</name>
    <name type="common">Dinoflagellate</name>
    <dbReference type="NCBI Taxonomy" id="89957"/>
    <lineage>
        <taxon>Eukaryota</taxon>
        <taxon>Sar</taxon>
        <taxon>Alveolata</taxon>
        <taxon>Dinophyceae</taxon>
        <taxon>Suessiales</taxon>
        <taxon>Suessiaceae</taxon>
        <taxon>Polarella</taxon>
    </lineage>
</organism>
<dbReference type="AlphaFoldDB" id="A0A813DND4"/>
<keyword evidence="3 6" id="KW-1133">Transmembrane helix</keyword>
<sequence>VRQHSAAESLGRRRTSDSHNNNNNDNNNDNNTMGSLQKPLVQAPGWQKYYTDEELLFGRWLLKADVVGTPLFVGFYFFLGSLLEQTLPEEHAVLARSTPTPVLYLQGLLAVVACAVFFYSTQALPPNAEVPGYRAQQKIGHWLFLTQHCLVFQAIHLNLSLLASAAELESLQRLTDGLSLFVGALGCFVTVQYFALVHRHPVFKELCATLAQRSPPYDLSKKMIALHVPALPLAFMDIGFAKSHQELATDISIAGTAWMCLGYVCFYVTLMAANHRATGEWPYVFLEDLGGSLPKWAAFIAAQTVILYVFGIILFGVSRLPDS</sequence>
<evidence type="ECO:0000256" key="4">
    <source>
        <dbReference type="ARBA" id="ARBA00023136"/>
    </source>
</evidence>
<keyword evidence="4 6" id="KW-0472">Membrane</keyword>
<name>A0A813DND4_POLGL</name>
<feature type="compositionally biased region" description="Low complexity" evidence="5">
    <location>
        <begin position="20"/>
        <end position="31"/>
    </location>
</feature>
<comment type="caution">
    <text evidence="7">The sequence shown here is derived from an EMBL/GenBank/DDBJ whole genome shotgun (WGS) entry which is preliminary data.</text>
</comment>
<reference evidence="7" key="1">
    <citation type="submission" date="2021-02" db="EMBL/GenBank/DDBJ databases">
        <authorList>
            <person name="Dougan E. K."/>
            <person name="Rhodes N."/>
            <person name="Thang M."/>
            <person name="Chan C."/>
        </authorList>
    </citation>
    <scope>NUCLEOTIDE SEQUENCE</scope>
</reference>
<feature type="transmembrane region" description="Helical" evidence="6">
    <location>
        <begin position="103"/>
        <end position="121"/>
    </location>
</feature>
<evidence type="ECO:0000256" key="3">
    <source>
        <dbReference type="ARBA" id="ARBA00022989"/>
    </source>
</evidence>
<dbReference type="Pfam" id="PF04750">
    <property type="entry name" value="Far-17a_AIG1"/>
    <property type="match status" value="1"/>
</dbReference>
<feature type="transmembrane region" description="Helical" evidence="6">
    <location>
        <begin position="251"/>
        <end position="273"/>
    </location>
</feature>
<dbReference type="InterPro" id="IPR006838">
    <property type="entry name" value="ADTRP_AIG1"/>
</dbReference>
<dbReference type="PANTHER" id="PTHR10989:SF16">
    <property type="entry name" value="AT02829P-RELATED"/>
    <property type="match status" value="1"/>
</dbReference>
<feature type="transmembrane region" description="Helical" evidence="6">
    <location>
        <begin position="178"/>
        <end position="196"/>
    </location>
</feature>
<evidence type="ECO:0000313" key="7">
    <source>
        <dbReference type="EMBL" id="CAE8587662.1"/>
    </source>
</evidence>
<evidence type="ECO:0000256" key="5">
    <source>
        <dbReference type="SAM" id="MobiDB-lite"/>
    </source>
</evidence>
<dbReference type="GO" id="GO:0016020">
    <property type="term" value="C:membrane"/>
    <property type="evidence" value="ECO:0007669"/>
    <property type="project" value="InterPro"/>
</dbReference>
<evidence type="ECO:0000313" key="8">
    <source>
        <dbReference type="Proteomes" id="UP000654075"/>
    </source>
</evidence>
<dbReference type="PANTHER" id="PTHR10989">
    <property type="entry name" value="ANDROGEN-INDUCED PROTEIN 1-RELATED"/>
    <property type="match status" value="1"/>
</dbReference>
<evidence type="ECO:0000256" key="6">
    <source>
        <dbReference type="SAM" id="Phobius"/>
    </source>
</evidence>
<dbReference type="OrthoDB" id="437357at2759"/>
<feature type="transmembrane region" description="Helical" evidence="6">
    <location>
        <begin position="293"/>
        <end position="317"/>
    </location>
</feature>
<protein>
    <submittedName>
        <fullName evidence="7">Uncharacterized protein</fullName>
    </submittedName>
</protein>
<evidence type="ECO:0000256" key="1">
    <source>
        <dbReference type="ARBA" id="ARBA00004127"/>
    </source>
</evidence>
<gene>
    <name evidence="7" type="ORF">PGLA1383_LOCUS6494</name>
</gene>
<feature type="transmembrane region" description="Helical" evidence="6">
    <location>
        <begin position="142"/>
        <end position="166"/>
    </location>
</feature>
<dbReference type="EMBL" id="CAJNNV010002704">
    <property type="protein sequence ID" value="CAE8587662.1"/>
    <property type="molecule type" value="Genomic_DNA"/>
</dbReference>
<feature type="region of interest" description="Disordered" evidence="5">
    <location>
        <begin position="1"/>
        <end position="37"/>
    </location>
</feature>
<comment type="subcellular location">
    <subcellularLocation>
        <location evidence="1">Endomembrane system</location>
        <topology evidence="1">Multi-pass membrane protein</topology>
    </subcellularLocation>
</comment>